<dbReference type="RefSeq" id="WP_174715387.1">
    <property type="nucleotide sequence ID" value="NZ_BDQK01000014.1"/>
</dbReference>
<dbReference type="InterPro" id="IPR011990">
    <property type="entry name" value="TPR-like_helical_dom_sf"/>
</dbReference>
<organism evidence="2 3">
    <name type="scientific">Aphanothece sacrum FPU1</name>
    <dbReference type="NCBI Taxonomy" id="1920663"/>
    <lineage>
        <taxon>Bacteria</taxon>
        <taxon>Bacillati</taxon>
        <taxon>Cyanobacteriota</taxon>
        <taxon>Cyanophyceae</taxon>
        <taxon>Oscillatoriophycideae</taxon>
        <taxon>Chroococcales</taxon>
        <taxon>Aphanothecaceae</taxon>
        <taxon>Aphanothece</taxon>
    </lineage>
</organism>
<name>A0A401IL59_APHSA</name>
<dbReference type="SUPFAM" id="SSF48452">
    <property type="entry name" value="TPR-like"/>
    <property type="match status" value="1"/>
</dbReference>
<feature type="repeat" description="TPR" evidence="1">
    <location>
        <begin position="353"/>
        <end position="386"/>
    </location>
</feature>
<evidence type="ECO:0000313" key="2">
    <source>
        <dbReference type="EMBL" id="GBF81982.1"/>
    </source>
</evidence>
<dbReference type="PANTHER" id="PTHR10098">
    <property type="entry name" value="RAPSYN-RELATED"/>
    <property type="match status" value="1"/>
</dbReference>
<dbReference type="Gene3D" id="1.25.40.10">
    <property type="entry name" value="Tetratricopeptide repeat domain"/>
    <property type="match status" value="2"/>
</dbReference>
<comment type="caution">
    <text evidence="2">The sequence shown here is derived from an EMBL/GenBank/DDBJ whole genome shotgun (WGS) entry which is preliminary data.</text>
</comment>
<dbReference type="Proteomes" id="UP000287247">
    <property type="component" value="Unassembled WGS sequence"/>
</dbReference>
<dbReference type="EMBL" id="BDQK01000014">
    <property type="protein sequence ID" value="GBF81982.1"/>
    <property type="molecule type" value="Genomic_DNA"/>
</dbReference>
<gene>
    <name evidence="2" type="ORF">AsFPU1_3405</name>
</gene>
<accession>A0A401IL59</accession>
<dbReference type="SMART" id="SM00028">
    <property type="entry name" value="TPR"/>
    <property type="match status" value="5"/>
</dbReference>
<keyword evidence="1" id="KW-0802">TPR repeat</keyword>
<evidence type="ECO:0000313" key="3">
    <source>
        <dbReference type="Proteomes" id="UP000287247"/>
    </source>
</evidence>
<dbReference type="PROSITE" id="PS50005">
    <property type="entry name" value="TPR"/>
    <property type="match status" value="2"/>
</dbReference>
<sequence length="409" mass="47142">MIHFHLINSKFWGLILTAITLTQVSFLVNTGPVFAQLPDPKINPLELPLDDILIPAFPRPLTPFEQRKLRQALDELNAQAQAESDKGNDEVAFEIWYRELRLRRVLGRLEEIKALGRVGEIAWNKTRTIDVQFISKRLVTLQNLSEQEDPLSPELLLALAEAYQRLHSLDNSINIYQKVLRNARKNEAPLTEEEALKGLGKLYLAKFDYPNSATIYEELLDRAQAKPNAYEEGIYLQQLAEIYNKSLQPENAANIKQRLVENYLKSKKILFIPPLKISIGQDYEAMDQPEQASQNYQEAYSLAWSLQLFGAAGEALTKLGNLYQNYEQDDYALQIYQNLLQVEQLSYNYYGLMKVYDQVGQIYFKREQYPQALASFQQGLVLAKAINYKQDYFISKIQEVNQKMTASEQ</sequence>
<feature type="repeat" description="TPR" evidence="1">
    <location>
        <begin position="313"/>
        <end position="346"/>
    </location>
</feature>
<reference evidence="3" key="1">
    <citation type="submission" date="2017-05" db="EMBL/GenBank/DDBJ databases">
        <title>Physiological properties and genetic analysis related to exopolysaccharide production of fresh-water unicellular cyanobacterium Aphanothece sacrum, Suizenji Nori, that has been cultured as a food source in Japan.</title>
        <authorList>
            <person name="Kanesaki Y."/>
            <person name="Yoshikawa S."/>
            <person name="Ohki K."/>
        </authorList>
    </citation>
    <scope>NUCLEOTIDE SEQUENCE [LARGE SCALE GENOMIC DNA]</scope>
    <source>
        <strain evidence="3">FPU1</strain>
    </source>
</reference>
<dbReference type="InterPro" id="IPR019734">
    <property type="entry name" value="TPR_rpt"/>
</dbReference>
<protein>
    <submittedName>
        <fullName evidence="2">TPR repeat-containing protein</fullName>
    </submittedName>
</protein>
<proteinExistence type="predicted"/>
<keyword evidence="3" id="KW-1185">Reference proteome</keyword>
<dbReference type="AlphaFoldDB" id="A0A401IL59"/>
<evidence type="ECO:0000256" key="1">
    <source>
        <dbReference type="PROSITE-ProRule" id="PRU00339"/>
    </source>
</evidence>
<dbReference type="PANTHER" id="PTHR10098:SF108">
    <property type="entry name" value="TETRATRICOPEPTIDE REPEAT PROTEIN 28"/>
    <property type="match status" value="1"/>
</dbReference>